<comment type="caution">
    <text evidence="2">The sequence shown here is derived from an EMBL/GenBank/DDBJ whole genome shotgun (WGS) entry which is preliminary data.</text>
</comment>
<dbReference type="EMBL" id="JAEFCI010002800">
    <property type="protein sequence ID" value="KAG5461992.1"/>
    <property type="molecule type" value="Genomic_DNA"/>
</dbReference>
<protein>
    <submittedName>
        <fullName evidence="2">Uncharacterized protein</fullName>
    </submittedName>
</protein>
<dbReference type="Pfam" id="PF14976">
    <property type="entry name" value="YPEH2ZP"/>
    <property type="match status" value="1"/>
</dbReference>
<dbReference type="Proteomes" id="UP000673691">
    <property type="component" value="Unassembled WGS sequence"/>
</dbReference>
<dbReference type="AlphaFoldDB" id="A0A8H8DL99"/>
<evidence type="ECO:0000256" key="1">
    <source>
        <dbReference type="SAM" id="MobiDB-lite"/>
    </source>
</evidence>
<feature type="compositionally biased region" description="Basic residues" evidence="1">
    <location>
        <begin position="33"/>
        <end position="44"/>
    </location>
</feature>
<feature type="region of interest" description="Disordered" evidence="1">
    <location>
        <begin position="1"/>
        <end position="52"/>
    </location>
</feature>
<name>A0A8H8DL99_9FUNG</name>
<keyword evidence="3" id="KW-1185">Reference proteome</keyword>
<organism evidence="2 3">
    <name type="scientific">Olpidium bornovanus</name>
    <dbReference type="NCBI Taxonomy" id="278681"/>
    <lineage>
        <taxon>Eukaryota</taxon>
        <taxon>Fungi</taxon>
        <taxon>Fungi incertae sedis</taxon>
        <taxon>Olpidiomycota</taxon>
        <taxon>Olpidiomycotina</taxon>
        <taxon>Olpidiomycetes</taxon>
        <taxon>Olpidiales</taxon>
        <taxon>Olpidiaceae</taxon>
        <taxon>Olpidium</taxon>
    </lineage>
</organism>
<evidence type="ECO:0000313" key="2">
    <source>
        <dbReference type="EMBL" id="KAG5461992.1"/>
    </source>
</evidence>
<proteinExistence type="predicted"/>
<gene>
    <name evidence="2" type="ORF">BJ554DRAFT_5735</name>
</gene>
<reference evidence="2 3" key="1">
    <citation type="journal article" name="Sci. Rep.">
        <title>Genome-scale phylogenetic analyses confirm Olpidium as the closest living zoosporic fungus to the non-flagellated, terrestrial fungi.</title>
        <authorList>
            <person name="Chang Y."/>
            <person name="Rochon D."/>
            <person name="Sekimoto S."/>
            <person name="Wang Y."/>
            <person name="Chovatia M."/>
            <person name="Sandor L."/>
            <person name="Salamov A."/>
            <person name="Grigoriev I.V."/>
            <person name="Stajich J.E."/>
            <person name="Spatafora J.W."/>
        </authorList>
    </citation>
    <scope>NUCLEOTIDE SEQUENCE [LARGE SCALE GENOMIC DNA]</scope>
    <source>
        <strain evidence="2">S191</strain>
    </source>
</reference>
<dbReference type="OrthoDB" id="2526683at2759"/>
<evidence type="ECO:0000313" key="3">
    <source>
        <dbReference type="Proteomes" id="UP000673691"/>
    </source>
</evidence>
<sequence>MQNTGRGVPRMVRGSREKCLDESAPQNQETKSVKRKTKTKKFRPSHPAGVLSGITSQWHPCSACLDACNNGHFWMFHAEGIRSADRMDPTGT</sequence>
<dbReference type="InterPro" id="IPR026768">
    <property type="entry name" value="YPEH2ZP"/>
</dbReference>
<accession>A0A8H8DL99</accession>